<keyword evidence="1" id="KW-1133">Transmembrane helix</keyword>
<protein>
    <submittedName>
        <fullName evidence="2">YbbR family protein</fullName>
    </submittedName>
</protein>
<organism evidence="2 3">
    <name type="scientific">Sediminispirochaeta smaragdinae (strain DSM 11293 / JCM 15392 / SEBR 4228)</name>
    <name type="common">Spirochaeta smaragdinae</name>
    <dbReference type="NCBI Taxonomy" id="573413"/>
    <lineage>
        <taxon>Bacteria</taxon>
        <taxon>Pseudomonadati</taxon>
        <taxon>Spirochaetota</taxon>
        <taxon>Spirochaetia</taxon>
        <taxon>Spirochaetales</taxon>
        <taxon>Spirochaetaceae</taxon>
        <taxon>Sediminispirochaeta</taxon>
    </lineage>
</organism>
<dbReference type="AlphaFoldDB" id="E1R610"/>
<gene>
    <name evidence="2" type="ordered locus">Spirs_1648</name>
</gene>
<dbReference type="Proteomes" id="UP000002318">
    <property type="component" value="Chromosome"/>
</dbReference>
<keyword evidence="1" id="KW-0812">Transmembrane</keyword>
<reference evidence="2 3" key="1">
    <citation type="journal article" date="2010" name="Stand. Genomic Sci.">
        <title>Complete genome sequence of Spirochaeta smaragdinae type strain (SEBR 4228).</title>
        <authorList>
            <person name="Mavromatis K."/>
            <person name="Yasawong M."/>
            <person name="Chertkov O."/>
            <person name="Lapidus A."/>
            <person name="Lucas S."/>
            <person name="Nolan M."/>
            <person name="Del Rio T.G."/>
            <person name="Tice H."/>
            <person name="Cheng J.F."/>
            <person name="Pitluck S."/>
            <person name="Liolios K."/>
            <person name="Ivanova N."/>
            <person name="Tapia R."/>
            <person name="Han C."/>
            <person name="Bruce D."/>
            <person name="Goodwin L."/>
            <person name="Pati A."/>
            <person name="Chen A."/>
            <person name="Palaniappan K."/>
            <person name="Land M."/>
            <person name="Hauser L."/>
            <person name="Chang Y.J."/>
            <person name="Jeffries C.D."/>
            <person name="Detter J.C."/>
            <person name="Rohde M."/>
            <person name="Brambilla E."/>
            <person name="Spring S."/>
            <person name="Goker M."/>
            <person name="Sikorski J."/>
            <person name="Woyke T."/>
            <person name="Bristow J."/>
            <person name="Eisen J.A."/>
            <person name="Markowitz V."/>
            <person name="Hugenholtz P."/>
            <person name="Klenk H.P."/>
            <person name="Kyrpides N.C."/>
        </authorList>
    </citation>
    <scope>NUCLEOTIDE SEQUENCE [LARGE SCALE GENOMIC DNA]</scope>
    <source>
        <strain evidence="3">DSM 11293 / JCM 15392 / SEBR 4228</strain>
    </source>
</reference>
<evidence type="ECO:0000313" key="2">
    <source>
        <dbReference type="EMBL" id="ADK80775.1"/>
    </source>
</evidence>
<dbReference type="RefSeq" id="WP_013254239.1">
    <property type="nucleotide sequence ID" value="NC_014364.1"/>
</dbReference>
<name>E1R610_SEDSS</name>
<evidence type="ECO:0000256" key="1">
    <source>
        <dbReference type="SAM" id="Phobius"/>
    </source>
</evidence>
<dbReference type="PANTHER" id="PTHR37804:SF1">
    <property type="entry name" value="CDAA REGULATORY PROTEIN CDAR"/>
    <property type="match status" value="1"/>
</dbReference>
<dbReference type="EMBL" id="CP002116">
    <property type="protein sequence ID" value="ADK80775.1"/>
    <property type="molecule type" value="Genomic_DNA"/>
</dbReference>
<dbReference type="Gene3D" id="2.170.120.40">
    <property type="entry name" value="YbbR-like domain"/>
    <property type="match status" value="1"/>
</dbReference>
<proteinExistence type="predicted"/>
<accession>E1R610</accession>
<dbReference type="KEGG" id="ssm:Spirs_1648"/>
<sequence length="320" mass="36145">MRSDLLFERLLHNWPAKVLSVAIAIFLFLFNRMATLEERFFSVPLEVHSSENFIPAESLPENVRVTIRGRSQEVNLILAEDIRAWIDFSGFDHEGTFSAAVQIEKKGAALHADPIEIRVDPATLTIRFEKRMRKSVEVSPNVTGFPAKGYELSQYFLTPTTVEVEGVRSTIEHLRSVSTEDIDIGGKTEDFTVRVRLERPDQTTRFPGGDVVEFYGVIQESVILKSLENLDVIALDLDPSFELSGEMPSNQMRIQGRQLLLEGLGQGDIRFTIDCSTIERPGTYLLPLVPDVPQGILVLRYDPAEVRVDVRYAEVQEPQQ</sequence>
<dbReference type="eggNOG" id="COG4856">
    <property type="taxonomic scope" value="Bacteria"/>
</dbReference>
<dbReference type="HOGENOM" id="CLU_053150_0_0_12"/>
<dbReference type="InterPro" id="IPR012505">
    <property type="entry name" value="YbbR"/>
</dbReference>
<feature type="transmembrane region" description="Helical" evidence="1">
    <location>
        <begin position="12"/>
        <end position="30"/>
    </location>
</feature>
<dbReference type="OrthoDB" id="356399at2"/>
<dbReference type="Pfam" id="PF07949">
    <property type="entry name" value="YbbR"/>
    <property type="match status" value="1"/>
</dbReference>
<dbReference type="PANTHER" id="PTHR37804">
    <property type="entry name" value="CDAA REGULATORY PROTEIN CDAR"/>
    <property type="match status" value="1"/>
</dbReference>
<dbReference type="STRING" id="573413.Spirs_1648"/>
<keyword evidence="1" id="KW-0472">Membrane</keyword>
<dbReference type="InterPro" id="IPR053154">
    <property type="entry name" value="c-di-AMP_regulator"/>
</dbReference>
<keyword evidence="3" id="KW-1185">Reference proteome</keyword>
<dbReference type="Gene3D" id="2.170.120.30">
    <property type="match status" value="2"/>
</dbReference>
<evidence type="ECO:0000313" key="3">
    <source>
        <dbReference type="Proteomes" id="UP000002318"/>
    </source>
</evidence>